<feature type="region of interest" description="Disordered" evidence="5">
    <location>
        <begin position="471"/>
        <end position="522"/>
    </location>
</feature>
<evidence type="ECO:0000256" key="6">
    <source>
        <dbReference type="SAM" id="Phobius"/>
    </source>
</evidence>
<evidence type="ECO:0000256" key="2">
    <source>
        <dbReference type="ARBA" id="ARBA00022692"/>
    </source>
</evidence>
<dbReference type="Gene3D" id="1.10.3430.10">
    <property type="entry name" value="Ammonium transporter AmtB like domains"/>
    <property type="match status" value="1"/>
</dbReference>
<evidence type="ECO:0000256" key="4">
    <source>
        <dbReference type="ARBA" id="ARBA00023136"/>
    </source>
</evidence>
<feature type="transmembrane region" description="Helical" evidence="6">
    <location>
        <begin position="285"/>
        <end position="304"/>
    </location>
</feature>
<feature type="transmembrane region" description="Helical" evidence="6">
    <location>
        <begin position="92"/>
        <end position="111"/>
    </location>
</feature>
<keyword evidence="3 6" id="KW-1133">Transmembrane helix</keyword>
<evidence type="ECO:0000256" key="3">
    <source>
        <dbReference type="ARBA" id="ARBA00022989"/>
    </source>
</evidence>
<evidence type="ECO:0000256" key="1">
    <source>
        <dbReference type="ARBA" id="ARBA00004141"/>
    </source>
</evidence>
<protein>
    <recommendedName>
        <fullName evidence="7">Ammonium transporter AmtB-like domain-containing protein</fullName>
    </recommendedName>
</protein>
<gene>
    <name evidence="8" type="ORF">CUN48_08505</name>
</gene>
<feature type="domain" description="Ammonium transporter AmtB-like" evidence="7">
    <location>
        <begin position="34"/>
        <end position="390"/>
    </location>
</feature>
<dbReference type="GO" id="GO:0005886">
    <property type="term" value="C:plasma membrane"/>
    <property type="evidence" value="ECO:0007669"/>
    <property type="project" value="TreeGrafter"/>
</dbReference>
<accession>A0A2M8QCG3</accession>
<dbReference type="Pfam" id="PF00909">
    <property type="entry name" value="Ammonium_transp"/>
    <property type="match status" value="1"/>
</dbReference>
<dbReference type="Proteomes" id="UP000230790">
    <property type="component" value="Unassembled WGS sequence"/>
</dbReference>
<dbReference type="InterPro" id="IPR029020">
    <property type="entry name" value="Ammonium/urea_transptr"/>
</dbReference>
<dbReference type="GO" id="GO:0008519">
    <property type="term" value="F:ammonium channel activity"/>
    <property type="evidence" value="ECO:0007669"/>
    <property type="project" value="InterPro"/>
</dbReference>
<keyword evidence="4 6" id="KW-0472">Membrane</keyword>
<name>A0A2M8QCG3_9CHLR</name>
<feature type="transmembrane region" description="Helical" evidence="6">
    <location>
        <begin position="316"/>
        <end position="336"/>
    </location>
</feature>
<feature type="transmembrane region" description="Helical" evidence="6">
    <location>
        <begin position="260"/>
        <end position="279"/>
    </location>
</feature>
<dbReference type="EMBL" id="PGTN01000047">
    <property type="protein sequence ID" value="PJF47484.1"/>
    <property type="molecule type" value="Genomic_DNA"/>
</dbReference>
<feature type="transmembrane region" description="Helical" evidence="6">
    <location>
        <begin position="199"/>
        <end position="218"/>
    </location>
</feature>
<proteinExistence type="predicted"/>
<feature type="transmembrane region" description="Helical" evidence="6">
    <location>
        <begin position="118"/>
        <end position="141"/>
    </location>
</feature>
<dbReference type="PANTHER" id="PTHR11730">
    <property type="entry name" value="AMMONIUM TRANSPORTER"/>
    <property type="match status" value="1"/>
</dbReference>
<feature type="transmembrane region" description="Helical" evidence="6">
    <location>
        <begin position="35"/>
        <end position="55"/>
    </location>
</feature>
<organism evidence="8 9">
    <name type="scientific">Candidatus Thermofonsia Clade 3 bacterium</name>
    <dbReference type="NCBI Taxonomy" id="2364212"/>
    <lineage>
        <taxon>Bacteria</taxon>
        <taxon>Bacillati</taxon>
        <taxon>Chloroflexota</taxon>
        <taxon>Candidatus Thermofontia</taxon>
        <taxon>Candidatus Thermofonsia Clade 3</taxon>
    </lineage>
</organism>
<evidence type="ECO:0000259" key="7">
    <source>
        <dbReference type="Pfam" id="PF00909"/>
    </source>
</evidence>
<keyword evidence="2 6" id="KW-0812">Transmembrane</keyword>
<feature type="transmembrane region" description="Helical" evidence="6">
    <location>
        <begin position="6"/>
        <end position="23"/>
    </location>
</feature>
<dbReference type="InterPro" id="IPR024041">
    <property type="entry name" value="NH4_transpt_AmtB-like_dom"/>
</dbReference>
<dbReference type="GO" id="GO:0097272">
    <property type="term" value="P:ammonium homeostasis"/>
    <property type="evidence" value="ECO:0007669"/>
    <property type="project" value="TreeGrafter"/>
</dbReference>
<feature type="transmembrane region" description="Helical" evidence="6">
    <location>
        <begin position="230"/>
        <end position="253"/>
    </location>
</feature>
<dbReference type="AlphaFoldDB" id="A0A2M8QCG3"/>
<dbReference type="SUPFAM" id="SSF111352">
    <property type="entry name" value="Ammonium transporter"/>
    <property type="match status" value="1"/>
</dbReference>
<sequence length="522" mass="54611">MEKDWVGGLLLPVGLWLLLSAGMPSHLYHRLASATLIASAIATLAFIVFGFALAFGGEELSLSIGAPPERWTFAGLSGFFLDGATNLEGLRAFVRFWPLIATGAMLVARVLGQQARIVTLTVFTIVVTGIILPLVMCWMWGRGWLHTLGTHVGLGQGTVDLGHLATTGIAVGAFGVVWLHSLPRRESARRESHLPAAHLPVRAVAGALLVLVSVPAFADAFAPEAPELPMGQFVSSSVAASIAILTAGGYTIFTMRRPDVLSASRAAVAAVLATSSGGALLPMPVIAALGIICGLLATIGYYAVNERLRWQDDSAMVTSVFVPAAIGLLATGMFANGTFGVSGMLSHSAGFKADQLLAQAVGLVAIALFAMGMSKTTLALMRRARIALLIPAETAHSHPPKPQPARSSVVVASAEFADAAQAISLAYASASEAPHLASADRPATAKDSVAIEETAPATGEGSARRWLARFRRRNEAPPTPKQPRKVAYPYRVGGRPLSIRPPSASAKDAEDENSAASLNNRD</sequence>
<evidence type="ECO:0000313" key="9">
    <source>
        <dbReference type="Proteomes" id="UP000230790"/>
    </source>
</evidence>
<feature type="transmembrane region" description="Helical" evidence="6">
    <location>
        <begin position="356"/>
        <end position="373"/>
    </location>
</feature>
<evidence type="ECO:0000256" key="5">
    <source>
        <dbReference type="SAM" id="MobiDB-lite"/>
    </source>
</evidence>
<reference evidence="8 9" key="1">
    <citation type="submission" date="2017-11" db="EMBL/GenBank/DDBJ databases">
        <title>Evolution of Phototrophy in the Chloroflexi Phylum Driven by Horizontal Gene Transfer.</title>
        <authorList>
            <person name="Ward L.M."/>
            <person name="Hemp J."/>
            <person name="Shih P.M."/>
            <person name="Mcglynn S.E."/>
            <person name="Fischer W."/>
        </authorList>
    </citation>
    <scope>NUCLEOTIDE SEQUENCE [LARGE SCALE GENOMIC DNA]</scope>
    <source>
        <strain evidence="8">JP3_7</strain>
    </source>
</reference>
<comment type="caution">
    <text evidence="8">The sequence shown here is derived from an EMBL/GenBank/DDBJ whole genome shotgun (WGS) entry which is preliminary data.</text>
</comment>
<dbReference type="PANTHER" id="PTHR11730:SF60">
    <property type="entry name" value="RH50, ISOFORM D"/>
    <property type="match status" value="1"/>
</dbReference>
<comment type="subcellular location">
    <subcellularLocation>
        <location evidence="1">Membrane</location>
        <topology evidence="1">Multi-pass membrane protein</topology>
    </subcellularLocation>
</comment>
<evidence type="ECO:0000313" key="8">
    <source>
        <dbReference type="EMBL" id="PJF47484.1"/>
    </source>
</evidence>
<feature type="transmembrane region" description="Helical" evidence="6">
    <location>
        <begin position="161"/>
        <end position="179"/>
    </location>
</feature>